<feature type="domain" description="Protein kinase" evidence="4">
    <location>
        <begin position="298"/>
        <end position="590"/>
    </location>
</feature>
<feature type="compositionally biased region" description="Low complexity" evidence="3">
    <location>
        <begin position="805"/>
        <end position="816"/>
    </location>
</feature>
<dbReference type="OrthoDB" id="68483at2759"/>
<evidence type="ECO:0000313" key="6">
    <source>
        <dbReference type="Proteomes" id="UP000037923"/>
    </source>
</evidence>
<keyword evidence="1" id="KW-0547">Nucleotide-binding</keyword>
<dbReference type="CDD" id="cd14008">
    <property type="entry name" value="STKc_LKB1_CaMKK"/>
    <property type="match status" value="1"/>
</dbReference>
<keyword evidence="6" id="KW-1185">Reference proteome</keyword>
<dbReference type="PANTHER" id="PTHR24346">
    <property type="entry name" value="MAP/MICROTUBULE AFFINITY-REGULATING KINASE"/>
    <property type="match status" value="1"/>
</dbReference>
<dbReference type="InterPro" id="IPR008271">
    <property type="entry name" value="Ser/Thr_kinase_AS"/>
</dbReference>
<dbReference type="PROSITE" id="PS50011">
    <property type="entry name" value="PROTEIN_KINASE_DOM"/>
    <property type="match status" value="1"/>
</dbReference>
<dbReference type="RefSeq" id="XP_015655362.1">
    <property type="nucleotide sequence ID" value="XM_015805885.1"/>
</dbReference>
<keyword evidence="2" id="KW-0067">ATP-binding</keyword>
<dbReference type="PROSITE" id="PS00108">
    <property type="entry name" value="PROTEIN_KINASE_ST"/>
    <property type="match status" value="1"/>
</dbReference>
<evidence type="ECO:0000256" key="3">
    <source>
        <dbReference type="SAM" id="MobiDB-lite"/>
    </source>
</evidence>
<evidence type="ECO:0000256" key="1">
    <source>
        <dbReference type="ARBA" id="ARBA00022741"/>
    </source>
</evidence>
<feature type="compositionally biased region" description="Low complexity" evidence="3">
    <location>
        <begin position="612"/>
        <end position="623"/>
    </location>
</feature>
<dbReference type="VEuPathDB" id="TriTrypDB:LpyrH10_18_0300"/>
<dbReference type="InterPro" id="IPR011009">
    <property type="entry name" value="Kinase-like_dom_sf"/>
</dbReference>
<dbReference type="GO" id="GO:0035556">
    <property type="term" value="P:intracellular signal transduction"/>
    <property type="evidence" value="ECO:0007669"/>
    <property type="project" value="TreeGrafter"/>
</dbReference>
<feature type="region of interest" description="Disordered" evidence="3">
    <location>
        <begin position="599"/>
        <end position="623"/>
    </location>
</feature>
<accession>A0A0M9FVM4</accession>
<name>A0A0M9FVM4_LEPPY</name>
<feature type="region of interest" description="Disordered" evidence="3">
    <location>
        <begin position="632"/>
        <end position="651"/>
    </location>
</feature>
<evidence type="ECO:0000259" key="4">
    <source>
        <dbReference type="PROSITE" id="PS50011"/>
    </source>
</evidence>
<protein>
    <recommendedName>
        <fullName evidence="4">Protein kinase domain-containing protein</fullName>
    </recommendedName>
</protein>
<dbReference type="GeneID" id="26907589"/>
<evidence type="ECO:0000256" key="2">
    <source>
        <dbReference type="ARBA" id="ARBA00022840"/>
    </source>
</evidence>
<organism evidence="5 6">
    <name type="scientific">Leptomonas pyrrhocoris</name>
    <name type="common">Firebug parasite</name>
    <dbReference type="NCBI Taxonomy" id="157538"/>
    <lineage>
        <taxon>Eukaryota</taxon>
        <taxon>Discoba</taxon>
        <taxon>Euglenozoa</taxon>
        <taxon>Kinetoplastea</taxon>
        <taxon>Metakinetoplastina</taxon>
        <taxon>Trypanosomatida</taxon>
        <taxon>Trypanosomatidae</taxon>
        <taxon>Leishmaniinae</taxon>
        <taxon>Leptomonas</taxon>
    </lineage>
</organism>
<proteinExistence type="predicted"/>
<feature type="compositionally biased region" description="Polar residues" evidence="3">
    <location>
        <begin position="850"/>
        <end position="859"/>
    </location>
</feature>
<dbReference type="GO" id="GO:0005737">
    <property type="term" value="C:cytoplasm"/>
    <property type="evidence" value="ECO:0007669"/>
    <property type="project" value="TreeGrafter"/>
</dbReference>
<sequence>MQQQHQQPVPLFATPRRPVVEAAASVVHSADHVLTGHRRGGSQNSTCRHCSTAAGSAVFLCAAATPNSTADDADGLFTANALLTPPSQMLRPSTPSGNHSGASARRGQWKYLSLPPSLELTVASPQLSAHVPQGKAAPLLPLCDFPRRLRMAVQHERSCPSSDTAVGAVEPWATPATAAVVATGEAGEASSSDSSFEVNRKSEAGSRTTPITTPRLAAESGGDVPPLATSSYRRRHPSPAVTGPVSIASSVVDDIDIAALAQPDEHRCTAGITNAPPAIVSLELLKRKLNGAEYINNYRILKSLGRGSCGKVKLAYDEVESRLVAIKYVRRVDTRKRLGGLTVAQKQYNAFMREVEVMKTLRHRNIVSLYEVIDDPSADKLYLVMQYVDKGVVAKVAVRANSDYVCDPIPPAQLVRYAREMLTGLQYLHRHDVVHRDLKPDNILVSRDGHAYLADFGVAETFGVSYRQRTESLMAASMAASLAMSVTGNRVGGPQVLGTKGTPLFIAPELWDGTKSYGKPVDMWATGVTLFTLLVGKLPFRSPEDIIDAAFMPTVPDEFGEKWRVLLNGLLHRAPQARWTVEEALRYVTVNLARKESRREKSHVALSETPCGSGASATSSTGAPATAVPLLSCRRRSSSNNNGDSDSDCSTDTEMHAGCVEFLPLPDEVEEALTPKLTCVPPLTAASFHLMPTVKAIPSSKAAGAAADGDEGEGKDDGASKSVLTSAFTSPFDTSPAMARALSSYFMMGQSTNACSAQLVSPLNSMQSDAMVPLPSNLAPQRLTPAQMGETPGFRGRRLHHHRGSSSSSTSRCTTHSKSRELPHHQRHISAAAAALSAQHKEHRRLAVSAHQQQINSSAGSGGLSVATSIPLEVGSRSSGTVTQTSSTSMVGNAASVHGWKSQEQATPLASHDATRIQPSANDDVSAHAMNRVC</sequence>
<dbReference type="AlphaFoldDB" id="A0A0M9FVM4"/>
<dbReference type="InterPro" id="IPR000719">
    <property type="entry name" value="Prot_kinase_dom"/>
</dbReference>
<dbReference type="SMART" id="SM00220">
    <property type="entry name" value="S_TKc"/>
    <property type="match status" value="1"/>
</dbReference>
<dbReference type="Gene3D" id="3.30.200.20">
    <property type="entry name" value="Phosphorylase Kinase, domain 1"/>
    <property type="match status" value="1"/>
</dbReference>
<feature type="region of interest" description="Disordered" evidence="3">
    <location>
        <begin position="771"/>
        <end position="863"/>
    </location>
</feature>
<dbReference type="OMA" id="HDATRIQ"/>
<dbReference type="Pfam" id="PF00069">
    <property type="entry name" value="Pkinase"/>
    <property type="match status" value="1"/>
</dbReference>
<feature type="compositionally biased region" description="Basic residues" evidence="3">
    <location>
        <begin position="795"/>
        <end position="804"/>
    </location>
</feature>
<dbReference type="PANTHER" id="PTHR24346:SF77">
    <property type="entry name" value="SERINE THREONINE PROTEIN KINASE"/>
    <property type="match status" value="1"/>
</dbReference>
<feature type="region of interest" description="Disordered" evidence="3">
    <location>
        <begin position="184"/>
        <end position="224"/>
    </location>
</feature>
<evidence type="ECO:0000313" key="5">
    <source>
        <dbReference type="EMBL" id="KPA76923.1"/>
    </source>
</evidence>
<dbReference type="SUPFAM" id="SSF56112">
    <property type="entry name" value="Protein kinase-like (PK-like)"/>
    <property type="match status" value="1"/>
</dbReference>
<dbReference type="Proteomes" id="UP000037923">
    <property type="component" value="Unassembled WGS sequence"/>
</dbReference>
<reference evidence="5 6" key="1">
    <citation type="submission" date="2015-07" db="EMBL/GenBank/DDBJ databases">
        <title>High-quality genome of monoxenous trypanosomatid Leptomonas pyrrhocoris.</title>
        <authorList>
            <person name="Flegontov P."/>
            <person name="Butenko A."/>
            <person name="Firsov S."/>
            <person name="Vlcek C."/>
            <person name="Logacheva M.D."/>
            <person name="Field M."/>
            <person name="Filatov D."/>
            <person name="Flegontova O."/>
            <person name="Gerasimov E."/>
            <person name="Jackson A.P."/>
            <person name="Kelly S."/>
            <person name="Opperdoes F."/>
            <person name="O'Reilly A."/>
            <person name="Votypka J."/>
            <person name="Yurchenko V."/>
            <person name="Lukes J."/>
        </authorList>
    </citation>
    <scope>NUCLEOTIDE SEQUENCE [LARGE SCALE GENOMIC DNA]</scope>
    <source>
        <strain evidence="5">H10</strain>
    </source>
</reference>
<feature type="compositionally biased region" description="Low complexity" evidence="3">
    <location>
        <begin position="184"/>
        <end position="195"/>
    </location>
</feature>
<dbReference type="GO" id="GO:0004674">
    <property type="term" value="F:protein serine/threonine kinase activity"/>
    <property type="evidence" value="ECO:0007669"/>
    <property type="project" value="TreeGrafter"/>
</dbReference>
<dbReference type="EMBL" id="LGTL01000018">
    <property type="protein sequence ID" value="KPA76923.1"/>
    <property type="molecule type" value="Genomic_DNA"/>
</dbReference>
<gene>
    <name evidence="5" type="ORF">ABB37_07303</name>
</gene>
<comment type="caution">
    <text evidence="5">The sequence shown here is derived from an EMBL/GenBank/DDBJ whole genome shotgun (WGS) entry which is preliminary data.</text>
</comment>
<feature type="region of interest" description="Disordered" evidence="3">
    <location>
        <begin position="702"/>
        <end position="721"/>
    </location>
</feature>
<dbReference type="GO" id="GO:0005524">
    <property type="term" value="F:ATP binding"/>
    <property type="evidence" value="ECO:0007669"/>
    <property type="project" value="UniProtKB-KW"/>
</dbReference>
<dbReference type="Gene3D" id="1.10.510.10">
    <property type="entry name" value="Transferase(Phosphotransferase) domain 1"/>
    <property type="match status" value="1"/>
</dbReference>